<dbReference type="InterPro" id="IPR053134">
    <property type="entry name" value="RNA-dir_DNA_polymerase"/>
</dbReference>
<protein>
    <submittedName>
        <fullName evidence="2">PREDICTED: retrotransposon unclassified</fullName>
    </submittedName>
</protein>
<gene>
    <name evidence="2" type="ORF">ALMOND_2B022376</name>
</gene>
<evidence type="ECO:0000313" key="2">
    <source>
        <dbReference type="EMBL" id="VVA40509.1"/>
    </source>
</evidence>
<dbReference type="Pfam" id="PF17919">
    <property type="entry name" value="RT_RNaseH_2"/>
    <property type="match status" value="1"/>
</dbReference>
<dbReference type="AlphaFoldDB" id="A0A5E4GL09"/>
<dbReference type="Gene3D" id="3.10.10.10">
    <property type="entry name" value="HIV Type 1 Reverse Transcriptase, subunit A, domain 1"/>
    <property type="match status" value="1"/>
</dbReference>
<dbReference type="PANTHER" id="PTHR24559:SF431">
    <property type="entry name" value="RNA-DIRECTED DNA POLYMERASE HOMOLOG"/>
    <property type="match status" value="1"/>
</dbReference>
<proteinExistence type="predicted"/>
<dbReference type="Proteomes" id="UP000327085">
    <property type="component" value="Chromosome 5"/>
</dbReference>
<dbReference type="InterPro" id="IPR043502">
    <property type="entry name" value="DNA/RNA_pol_sf"/>
</dbReference>
<dbReference type="InParanoid" id="A0A5E4GL09"/>
<dbReference type="Gramene" id="VVA40509">
    <property type="protein sequence ID" value="VVA40509"/>
    <property type="gene ID" value="Prudul26B022376"/>
</dbReference>
<accession>A0A5E4GL09</accession>
<sequence length="131" mass="14864">FIRPAIYADWLANIVPVLKRKTGAVRICVDYRNLNEASPKDEYPMPMADMLIDGAAHNQMLSFMDGNAGKIQPFSSLLRLKQEQTFKWEEQHQQAFQEIKDYLSNPPVLSPPKRGRPLKLYVSASEVSIGS</sequence>
<evidence type="ECO:0000259" key="1">
    <source>
        <dbReference type="Pfam" id="PF17919"/>
    </source>
</evidence>
<evidence type="ECO:0000313" key="3">
    <source>
        <dbReference type="Proteomes" id="UP000327085"/>
    </source>
</evidence>
<name>A0A5E4GL09_PRUDU</name>
<dbReference type="SUPFAM" id="SSF56672">
    <property type="entry name" value="DNA/RNA polymerases"/>
    <property type="match status" value="1"/>
</dbReference>
<reference evidence="3" key="1">
    <citation type="journal article" date="2020" name="Plant J.">
        <title>Transposons played a major role in the diversification between the closely related almond and peach genomes: results from the almond genome sequence.</title>
        <authorList>
            <person name="Alioto T."/>
            <person name="Alexiou K.G."/>
            <person name="Bardil A."/>
            <person name="Barteri F."/>
            <person name="Castanera R."/>
            <person name="Cruz F."/>
            <person name="Dhingra A."/>
            <person name="Duval H."/>
            <person name="Fernandez I Marti A."/>
            <person name="Frias L."/>
            <person name="Galan B."/>
            <person name="Garcia J.L."/>
            <person name="Howad W."/>
            <person name="Gomez-Garrido J."/>
            <person name="Gut M."/>
            <person name="Julca I."/>
            <person name="Morata J."/>
            <person name="Puigdomenech P."/>
            <person name="Ribeca P."/>
            <person name="Rubio Cabetas M.J."/>
            <person name="Vlasova A."/>
            <person name="Wirthensohn M."/>
            <person name="Garcia-Mas J."/>
            <person name="Gabaldon T."/>
            <person name="Casacuberta J.M."/>
            <person name="Arus P."/>
        </authorList>
    </citation>
    <scope>NUCLEOTIDE SEQUENCE [LARGE SCALE GENOMIC DNA]</scope>
    <source>
        <strain evidence="3">cv. Texas</strain>
    </source>
</reference>
<organism evidence="2 3">
    <name type="scientific">Prunus dulcis</name>
    <name type="common">Almond</name>
    <name type="synonym">Amygdalus dulcis</name>
    <dbReference type="NCBI Taxonomy" id="3755"/>
    <lineage>
        <taxon>Eukaryota</taxon>
        <taxon>Viridiplantae</taxon>
        <taxon>Streptophyta</taxon>
        <taxon>Embryophyta</taxon>
        <taxon>Tracheophyta</taxon>
        <taxon>Spermatophyta</taxon>
        <taxon>Magnoliopsida</taxon>
        <taxon>eudicotyledons</taxon>
        <taxon>Gunneridae</taxon>
        <taxon>Pentapetalae</taxon>
        <taxon>rosids</taxon>
        <taxon>fabids</taxon>
        <taxon>Rosales</taxon>
        <taxon>Rosaceae</taxon>
        <taxon>Amygdaloideae</taxon>
        <taxon>Amygdaleae</taxon>
        <taxon>Prunus</taxon>
    </lineage>
</organism>
<feature type="non-terminal residue" evidence="2">
    <location>
        <position position="131"/>
    </location>
</feature>
<dbReference type="PANTHER" id="PTHR24559">
    <property type="entry name" value="TRANSPOSON TY3-I GAG-POL POLYPROTEIN"/>
    <property type="match status" value="1"/>
</dbReference>
<feature type="domain" description="Reverse transcriptase/retrotransposon-derived protein RNase H-like" evidence="1">
    <location>
        <begin position="88"/>
        <end position="130"/>
    </location>
</feature>
<feature type="non-terminal residue" evidence="2">
    <location>
        <position position="1"/>
    </location>
</feature>
<dbReference type="InterPro" id="IPR041577">
    <property type="entry name" value="RT_RNaseH_2"/>
</dbReference>
<dbReference type="OMA" id="KHELQPF"/>
<dbReference type="EMBL" id="CABIKO010001001">
    <property type="protein sequence ID" value="VVA40509.1"/>
    <property type="molecule type" value="Genomic_DNA"/>
</dbReference>